<evidence type="ECO:0000313" key="2">
    <source>
        <dbReference type="Proteomes" id="UP000008461"/>
    </source>
</evidence>
<protein>
    <submittedName>
        <fullName evidence="1">Uncharacterized protein</fullName>
    </submittedName>
</protein>
<proteinExistence type="predicted"/>
<dbReference type="AlphaFoldDB" id="F4KS87"/>
<name>F4KS87_HALH1</name>
<evidence type="ECO:0000313" key="1">
    <source>
        <dbReference type="EMBL" id="AEE52332.1"/>
    </source>
</evidence>
<reference key="2">
    <citation type="submission" date="2011-04" db="EMBL/GenBank/DDBJ databases">
        <title>Complete sequence of chromosome of Haliscomenobacter hydrossis DSM 1100.</title>
        <authorList>
            <consortium name="US DOE Joint Genome Institute (JGI-PGF)"/>
            <person name="Lucas S."/>
            <person name="Han J."/>
            <person name="Lapidus A."/>
            <person name="Bruce D."/>
            <person name="Goodwin L."/>
            <person name="Pitluck S."/>
            <person name="Peters L."/>
            <person name="Kyrpides N."/>
            <person name="Mavromatis K."/>
            <person name="Ivanova N."/>
            <person name="Ovchinnikova G."/>
            <person name="Pagani I."/>
            <person name="Daligault H."/>
            <person name="Detter J.C."/>
            <person name="Han C."/>
            <person name="Land M."/>
            <person name="Hauser L."/>
            <person name="Markowitz V."/>
            <person name="Cheng J.-F."/>
            <person name="Hugenholtz P."/>
            <person name="Woyke T."/>
            <person name="Wu D."/>
            <person name="Verbarg S."/>
            <person name="Frueling A."/>
            <person name="Brambilla E."/>
            <person name="Klenk H.-P."/>
            <person name="Eisen J.A."/>
        </authorList>
    </citation>
    <scope>NUCLEOTIDE SEQUENCE</scope>
    <source>
        <strain>DSM 1100</strain>
    </source>
</reference>
<dbReference type="KEGG" id="hhy:Halhy_4492"/>
<organism evidence="1 2">
    <name type="scientific">Haliscomenobacter hydrossis (strain ATCC 27775 / DSM 1100 / LMG 10767 / O)</name>
    <dbReference type="NCBI Taxonomy" id="760192"/>
    <lineage>
        <taxon>Bacteria</taxon>
        <taxon>Pseudomonadati</taxon>
        <taxon>Bacteroidota</taxon>
        <taxon>Saprospiria</taxon>
        <taxon>Saprospirales</taxon>
        <taxon>Haliscomenobacteraceae</taxon>
        <taxon>Haliscomenobacter</taxon>
    </lineage>
</organism>
<dbReference type="RefSeq" id="WP_013766870.1">
    <property type="nucleotide sequence ID" value="NC_015510.1"/>
</dbReference>
<accession>F4KS87</accession>
<dbReference type="EMBL" id="CP002691">
    <property type="protein sequence ID" value="AEE52332.1"/>
    <property type="molecule type" value="Genomic_DNA"/>
</dbReference>
<gene>
    <name evidence="1" type="ordered locus">Halhy_4492</name>
</gene>
<keyword evidence="2" id="KW-1185">Reference proteome</keyword>
<dbReference type="OrthoDB" id="678434at2"/>
<dbReference type="STRING" id="760192.Halhy_4492"/>
<sequence>MSKKIYYKGFEAYIWNFKQKFGDDSISHSFTEAMIGQLCKYFLEKTGIDMGKSKGKIGFAPGTISSLGYSIDGNIGKLEGHLICFYMEVGGAINWKTYDGSIIHPKDQVDEKNIEFWFEDLNVEWAKREWKLYSALPKLGFTLPSLHYKVLVDHFNEHFYVLVAFKSKDQSIVESVANLLYHTCNTWNDHSLTKSRKLGIVHNCSTQILEDNYLRFYIDFGSAHEKLLKQILEALNDIPQIEKVTITSYPDEE</sequence>
<reference evidence="1 2" key="1">
    <citation type="journal article" date="2011" name="Stand. Genomic Sci.">
        <title>Complete genome sequence of Haliscomenobacter hydrossis type strain (O).</title>
        <authorList>
            <consortium name="US DOE Joint Genome Institute (JGI-PGF)"/>
            <person name="Daligault H."/>
            <person name="Lapidus A."/>
            <person name="Zeytun A."/>
            <person name="Nolan M."/>
            <person name="Lucas S."/>
            <person name="Del Rio T.G."/>
            <person name="Tice H."/>
            <person name="Cheng J.F."/>
            <person name="Tapia R."/>
            <person name="Han C."/>
            <person name="Goodwin L."/>
            <person name="Pitluck S."/>
            <person name="Liolios K."/>
            <person name="Pagani I."/>
            <person name="Ivanova N."/>
            <person name="Huntemann M."/>
            <person name="Mavromatis K."/>
            <person name="Mikhailova N."/>
            <person name="Pati A."/>
            <person name="Chen A."/>
            <person name="Palaniappan K."/>
            <person name="Land M."/>
            <person name="Hauser L."/>
            <person name="Brambilla E.M."/>
            <person name="Rohde M."/>
            <person name="Verbarg S."/>
            <person name="Goker M."/>
            <person name="Bristow J."/>
            <person name="Eisen J.A."/>
            <person name="Markowitz V."/>
            <person name="Hugenholtz P."/>
            <person name="Kyrpides N.C."/>
            <person name="Klenk H.P."/>
            <person name="Woyke T."/>
        </authorList>
    </citation>
    <scope>NUCLEOTIDE SEQUENCE [LARGE SCALE GENOMIC DNA]</scope>
    <source>
        <strain evidence="2">ATCC 27775 / DSM 1100 / LMG 10767 / O</strain>
    </source>
</reference>
<dbReference type="Proteomes" id="UP000008461">
    <property type="component" value="Chromosome"/>
</dbReference>
<dbReference type="HOGENOM" id="CLU_1097391_0_0_10"/>